<evidence type="ECO:0000313" key="4">
    <source>
        <dbReference type="EMBL" id="GEU48176.1"/>
    </source>
</evidence>
<accession>A0A6L2KFK5</accession>
<name>A0A6L2KFK5_TANCI</name>
<dbReference type="InterPro" id="IPR005162">
    <property type="entry name" value="Retrotrans_gag_dom"/>
</dbReference>
<feature type="region of interest" description="Disordered" evidence="2">
    <location>
        <begin position="948"/>
        <end position="968"/>
    </location>
</feature>
<gene>
    <name evidence="4" type="ORF">Tci_020154</name>
</gene>
<dbReference type="EMBL" id="BKCJ010002382">
    <property type="protein sequence ID" value="GEU48176.1"/>
    <property type="molecule type" value="Genomic_DNA"/>
</dbReference>
<organism evidence="4">
    <name type="scientific">Tanacetum cinerariifolium</name>
    <name type="common">Dalmatian daisy</name>
    <name type="synonym">Chrysanthemum cinerariifolium</name>
    <dbReference type="NCBI Taxonomy" id="118510"/>
    <lineage>
        <taxon>Eukaryota</taxon>
        <taxon>Viridiplantae</taxon>
        <taxon>Streptophyta</taxon>
        <taxon>Embryophyta</taxon>
        <taxon>Tracheophyta</taxon>
        <taxon>Spermatophyta</taxon>
        <taxon>Magnoliopsida</taxon>
        <taxon>eudicotyledons</taxon>
        <taxon>Gunneridae</taxon>
        <taxon>Pentapetalae</taxon>
        <taxon>asterids</taxon>
        <taxon>campanulids</taxon>
        <taxon>Asterales</taxon>
        <taxon>Asteraceae</taxon>
        <taxon>Asteroideae</taxon>
        <taxon>Anthemideae</taxon>
        <taxon>Anthemidinae</taxon>
        <taxon>Tanacetum</taxon>
    </lineage>
</organism>
<reference evidence="4" key="1">
    <citation type="journal article" date="2019" name="Sci. Rep.">
        <title>Draft genome of Tanacetum cinerariifolium, the natural source of mosquito coil.</title>
        <authorList>
            <person name="Yamashiro T."/>
            <person name="Shiraishi A."/>
            <person name="Satake H."/>
            <person name="Nakayama K."/>
        </authorList>
    </citation>
    <scope>NUCLEOTIDE SEQUENCE</scope>
</reference>
<feature type="coiled-coil region" evidence="1">
    <location>
        <begin position="687"/>
        <end position="714"/>
    </location>
</feature>
<dbReference type="PANTHER" id="PTHR33223:SF11">
    <property type="entry name" value="ELEMENT PROTEIN, PUTATIVE-RELATED"/>
    <property type="match status" value="1"/>
</dbReference>
<dbReference type="PANTHER" id="PTHR33223">
    <property type="entry name" value="CCHC-TYPE DOMAIN-CONTAINING PROTEIN"/>
    <property type="match status" value="1"/>
</dbReference>
<evidence type="ECO:0000256" key="2">
    <source>
        <dbReference type="SAM" id="MobiDB-lite"/>
    </source>
</evidence>
<protein>
    <submittedName>
        <fullName evidence="4">Reverse transcriptase domain-containing protein</fullName>
    </submittedName>
</protein>
<dbReference type="Pfam" id="PF03732">
    <property type="entry name" value="Retrotrans_gag"/>
    <property type="match status" value="1"/>
</dbReference>
<keyword evidence="4" id="KW-0808">Transferase</keyword>
<feature type="domain" description="Retrotransposon gag" evidence="3">
    <location>
        <begin position="77"/>
        <end position="170"/>
    </location>
</feature>
<comment type="caution">
    <text evidence="4">The sequence shown here is derived from an EMBL/GenBank/DDBJ whole genome shotgun (WGS) entry which is preliminary data.</text>
</comment>
<evidence type="ECO:0000259" key="3">
    <source>
        <dbReference type="Pfam" id="PF03732"/>
    </source>
</evidence>
<sequence length="968" mass="110251">MAELLRAPAEAYAKAIMVPPIIAEHFELKHSLINMMTSDQFFGLKKDNPHDHIRWFNKITFTIKYKDVPNSAIKLMLFTFSFAGAAHRWLEKEPPHSILTWEDLVSKFINEFIPLLRTTNLRNEICNFQQRFYESFHEAWDCYKDLLRACPYHGFTELHQLDTLYNALNPADQDSLNSAAGGNLFERRTQDLLTIIENKSKQTSVVTTAMAAILKQFQATPPPAFVKAIEEICVTCGGAHPYYQCLTADGNTFLEFQHNIQGYVSAATVNYNQGNSSYRPPSELKAITTRSGLVLDGPFVCMPPPFINPKENERVKETLMDPELVEYTIKVPPPLVQKAKPPSQRNYVMLKALLSNKEKLLELANTPLNENCSTIILKKLPEKLRDPEKFLIPCGFSKLKWKALADLAGFENRPPMLNKENYVSWSSRLLRYAKSRPNGKLIHNSIINGPYVRRMILEPADDQAIQTILLGLLEDIYTAVDSCETAQEIWLRVQQMMKGSNIGIQEKKAKLFNEWERTQDPLALMATSKNPYTFLVLHQDQLSFNQNYMQQPMPNLKDITEPTTAINMALALIAKAFKLNYLTPTNNNQRISSNLCNRQISQQANLDEIEEVNAKYILMANLQQASTSGTQTDKAAVYDSNGSAETSQTELECTKERFENCIIKKETEYVKLWNDWYKKCDECKYDKISYDKAYKDMQQKIERLQAQLGDLNDKCKDTSCVSDTQNQLSQKLKNANMELEFQVFNYARENSHLKTTYKNLFDSISVSRVQTETKIASLQNELPSNIYKNSKLRTQLFKKVSDQKDNNQDTSKNTKFAKQPIAEILPKIGETNALSKPVTSNSVSTPQVSKGIHSDEWKSFQSQHQIALRIRIDNSNQKDSNYLIHSLPCCLLGDVLEIILLSCGKASVEGEIVSKAFKISSMRVATQGSQGGIKDNVLKIKIQDHRRANNESKEFPRTQGSKFKEGFI</sequence>
<keyword evidence="1" id="KW-0175">Coiled coil</keyword>
<proteinExistence type="predicted"/>
<keyword evidence="4" id="KW-0695">RNA-directed DNA polymerase</keyword>
<evidence type="ECO:0000256" key="1">
    <source>
        <dbReference type="SAM" id="Coils"/>
    </source>
</evidence>
<dbReference type="AlphaFoldDB" id="A0A6L2KFK5"/>
<keyword evidence="4" id="KW-0548">Nucleotidyltransferase</keyword>
<dbReference type="GO" id="GO:0003964">
    <property type="term" value="F:RNA-directed DNA polymerase activity"/>
    <property type="evidence" value="ECO:0007669"/>
    <property type="project" value="UniProtKB-KW"/>
</dbReference>